<dbReference type="InterPro" id="IPR001647">
    <property type="entry name" value="HTH_TetR"/>
</dbReference>
<reference evidence="7 8" key="1">
    <citation type="submission" date="2024-10" db="EMBL/GenBank/DDBJ databases">
        <title>The Natural Products Discovery Center: Release of the First 8490 Sequenced Strains for Exploring Actinobacteria Biosynthetic Diversity.</title>
        <authorList>
            <person name="Kalkreuter E."/>
            <person name="Kautsar S.A."/>
            <person name="Yang D."/>
            <person name="Bader C.D."/>
            <person name="Teijaro C.N."/>
            <person name="Fluegel L."/>
            <person name="Davis C.M."/>
            <person name="Simpson J.R."/>
            <person name="Lauterbach L."/>
            <person name="Steele A.D."/>
            <person name="Gui C."/>
            <person name="Meng S."/>
            <person name="Li G."/>
            <person name="Viehrig K."/>
            <person name="Ye F."/>
            <person name="Su P."/>
            <person name="Kiefer A.F."/>
            <person name="Nichols A."/>
            <person name="Cepeda A.J."/>
            <person name="Yan W."/>
            <person name="Fan B."/>
            <person name="Jiang Y."/>
            <person name="Adhikari A."/>
            <person name="Zheng C.-J."/>
            <person name="Schuster L."/>
            <person name="Cowan T.M."/>
            <person name="Smanski M.J."/>
            <person name="Chevrette M.G."/>
            <person name="De Carvalho L.P.S."/>
            <person name="Shen B."/>
        </authorList>
    </citation>
    <scope>NUCLEOTIDE SEQUENCE [LARGE SCALE GENOMIC DNA]</scope>
    <source>
        <strain evidence="7 8">NPDC001281</strain>
    </source>
</reference>
<dbReference type="PROSITE" id="PS50977">
    <property type="entry name" value="HTH_TETR_2"/>
    <property type="match status" value="1"/>
</dbReference>
<dbReference type="InterPro" id="IPR036271">
    <property type="entry name" value="Tet_transcr_reg_TetR-rel_C_sf"/>
</dbReference>
<dbReference type="EMBL" id="JBIAXI010000012">
    <property type="protein sequence ID" value="MFF4775248.1"/>
    <property type="molecule type" value="Genomic_DNA"/>
</dbReference>
<evidence type="ECO:0000256" key="3">
    <source>
        <dbReference type="ARBA" id="ARBA00023125"/>
    </source>
</evidence>
<evidence type="ECO:0000313" key="8">
    <source>
        <dbReference type="Proteomes" id="UP001602119"/>
    </source>
</evidence>
<comment type="caution">
    <text evidence="7">The sequence shown here is derived from an EMBL/GenBank/DDBJ whole genome shotgun (WGS) entry which is preliminary data.</text>
</comment>
<dbReference type="PANTHER" id="PTHR30055">
    <property type="entry name" value="HTH-TYPE TRANSCRIPTIONAL REGULATOR RUTR"/>
    <property type="match status" value="1"/>
</dbReference>
<dbReference type="Proteomes" id="UP001602119">
    <property type="component" value="Unassembled WGS sequence"/>
</dbReference>
<accession>A0ABW6V7F7</accession>
<evidence type="ECO:0000259" key="6">
    <source>
        <dbReference type="PROSITE" id="PS50977"/>
    </source>
</evidence>
<sequence length="229" mass="25514">MGSEKLSRESLVERAVLLADAEGLEAVTVRRLAQELGVTPMALYWHVKNKEQLLSSLADHLLREVTPEFDPGAAWNVRMRAMVEALVRLMRRHRFLPALFGMVTKGEVKSFSRATDTALDLLRQAGFTLQEGYLISTYLLHGAMTLVDQEPCVPPSVPPKEAAEWRRQRRLSLESLPADEYPCIVEYARTLEEVDVERYYAFGLDLLVGGVEAMAARRSEAGTAVSPAG</sequence>
<dbReference type="SUPFAM" id="SSF46689">
    <property type="entry name" value="Homeodomain-like"/>
    <property type="match status" value="1"/>
</dbReference>
<protein>
    <submittedName>
        <fullName evidence="7">TetR family transcriptional regulator</fullName>
    </submittedName>
</protein>
<dbReference type="RefSeq" id="WP_387343444.1">
    <property type="nucleotide sequence ID" value="NZ_JBIAXI010000012.1"/>
</dbReference>
<gene>
    <name evidence="7" type="ORF">ACFY05_20560</name>
</gene>
<keyword evidence="2" id="KW-0805">Transcription regulation</keyword>
<dbReference type="InterPro" id="IPR004111">
    <property type="entry name" value="Repressor_TetR_C"/>
</dbReference>
<keyword evidence="8" id="KW-1185">Reference proteome</keyword>
<keyword evidence="3 5" id="KW-0238">DNA-binding</keyword>
<dbReference type="InterPro" id="IPR050109">
    <property type="entry name" value="HTH-type_TetR-like_transc_reg"/>
</dbReference>
<dbReference type="PRINTS" id="PR00455">
    <property type="entry name" value="HTHTETR"/>
</dbReference>
<proteinExistence type="predicted"/>
<dbReference type="InterPro" id="IPR003012">
    <property type="entry name" value="Tet_transcr_reg_TetR"/>
</dbReference>
<dbReference type="Pfam" id="PF02909">
    <property type="entry name" value="TetR_C_1"/>
    <property type="match status" value="1"/>
</dbReference>
<evidence type="ECO:0000256" key="4">
    <source>
        <dbReference type="ARBA" id="ARBA00023163"/>
    </source>
</evidence>
<feature type="DNA-binding region" description="H-T-H motif" evidence="5">
    <location>
        <begin position="28"/>
        <end position="47"/>
    </location>
</feature>
<evidence type="ECO:0000256" key="1">
    <source>
        <dbReference type="ARBA" id="ARBA00022491"/>
    </source>
</evidence>
<evidence type="ECO:0000313" key="7">
    <source>
        <dbReference type="EMBL" id="MFF4775248.1"/>
    </source>
</evidence>
<evidence type="ECO:0000256" key="2">
    <source>
        <dbReference type="ARBA" id="ARBA00023015"/>
    </source>
</evidence>
<dbReference type="PRINTS" id="PR00400">
    <property type="entry name" value="TETREPRESSOR"/>
</dbReference>
<dbReference type="Gene3D" id="1.10.357.10">
    <property type="entry name" value="Tetracycline Repressor, domain 2"/>
    <property type="match status" value="1"/>
</dbReference>
<keyword evidence="4" id="KW-0804">Transcription</keyword>
<dbReference type="SUPFAM" id="SSF48498">
    <property type="entry name" value="Tetracyclin repressor-like, C-terminal domain"/>
    <property type="match status" value="1"/>
</dbReference>
<dbReference type="PANTHER" id="PTHR30055:SF151">
    <property type="entry name" value="TRANSCRIPTIONAL REGULATORY PROTEIN"/>
    <property type="match status" value="1"/>
</dbReference>
<dbReference type="InterPro" id="IPR009057">
    <property type="entry name" value="Homeodomain-like_sf"/>
</dbReference>
<organism evidence="7 8">
    <name type="scientific">Microtetraspora fusca</name>
    <dbReference type="NCBI Taxonomy" id="1997"/>
    <lineage>
        <taxon>Bacteria</taxon>
        <taxon>Bacillati</taxon>
        <taxon>Actinomycetota</taxon>
        <taxon>Actinomycetes</taxon>
        <taxon>Streptosporangiales</taxon>
        <taxon>Streptosporangiaceae</taxon>
        <taxon>Microtetraspora</taxon>
    </lineage>
</organism>
<name>A0ABW6V7F7_MICFU</name>
<dbReference type="Pfam" id="PF00440">
    <property type="entry name" value="TetR_N"/>
    <property type="match status" value="1"/>
</dbReference>
<keyword evidence="1" id="KW-0678">Repressor</keyword>
<feature type="domain" description="HTH tetR-type" evidence="6">
    <location>
        <begin position="5"/>
        <end position="65"/>
    </location>
</feature>
<evidence type="ECO:0000256" key="5">
    <source>
        <dbReference type="PROSITE-ProRule" id="PRU00335"/>
    </source>
</evidence>